<evidence type="ECO:0000313" key="2">
    <source>
        <dbReference type="Proteomes" id="UP000265618"/>
    </source>
</evidence>
<dbReference type="AlphaFoldDB" id="A0A9K3D5Z5"/>
<feature type="non-terminal residue" evidence="1">
    <location>
        <position position="1"/>
    </location>
</feature>
<gene>
    <name evidence="1" type="ORF">KIPB_011349</name>
</gene>
<reference evidence="1 2" key="1">
    <citation type="journal article" date="2018" name="PLoS ONE">
        <title>The draft genome of Kipferlia bialata reveals reductive genome evolution in fornicate parasites.</title>
        <authorList>
            <person name="Tanifuji G."/>
            <person name="Takabayashi S."/>
            <person name="Kume K."/>
            <person name="Takagi M."/>
            <person name="Nakayama T."/>
            <person name="Kamikawa R."/>
            <person name="Inagaki Y."/>
            <person name="Hashimoto T."/>
        </authorList>
    </citation>
    <scope>NUCLEOTIDE SEQUENCE [LARGE SCALE GENOMIC DNA]</scope>
    <source>
        <strain evidence="1">NY0173</strain>
    </source>
</reference>
<accession>A0A9K3D5Z5</accession>
<dbReference type="OrthoDB" id="10266568at2759"/>
<dbReference type="EMBL" id="BDIP01004583">
    <property type="protein sequence ID" value="GIQ88985.1"/>
    <property type="molecule type" value="Genomic_DNA"/>
</dbReference>
<dbReference type="GO" id="GO:0007034">
    <property type="term" value="P:vacuolar transport"/>
    <property type="evidence" value="ECO:0007669"/>
    <property type="project" value="InterPro"/>
</dbReference>
<dbReference type="Gene3D" id="6.10.140.1230">
    <property type="match status" value="1"/>
</dbReference>
<protein>
    <recommendedName>
        <fullName evidence="3">Snf7 family protein</fullName>
    </recommendedName>
</protein>
<keyword evidence="2" id="KW-1185">Reference proteome</keyword>
<organism evidence="1 2">
    <name type="scientific">Kipferlia bialata</name>
    <dbReference type="NCBI Taxonomy" id="797122"/>
    <lineage>
        <taxon>Eukaryota</taxon>
        <taxon>Metamonada</taxon>
        <taxon>Carpediemonas-like organisms</taxon>
        <taxon>Kipferlia</taxon>
    </lineage>
</organism>
<comment type="caution">
    <text evidence="1">The sequence shown here is derived from an EMBL/GenBank/DDBJ whole genome shotgun (WGS) entry which is preliminary data.</text>
</comment>
<evidence type="ECO:0000313" key="1">
    <source>
        <dbReference type="EMBL" id="GIQ88985.1"/>
    </source>
</evidence>
<dbReference type="InterPro" id="IPR005024">
    <property type="entry name" value="Snf7_fam"/>
</dbReference>
<sequence>MARKKKQTTEDVIWDLKFTIKSLNKRSAKAKKESEKQRLRIKDAIRDCDKERANIYAQMSIAKKQESLNLLRLAAKMDMVISDLSANMEMQNMNKDIASLNVNLQSMLETNDVISMCRVMDDFQERTGELAHNTSMMGNSLNTQTASAAPVDMVDSVIQ</sequence>
<dbReference type="PANTHER" id="PTHR10476">
    <property type="entry name" value="CHARGED MULTIVESICULAR BODY PROTEIN"/>
    <property type="match status" value="1"/>
</dbReference>
<name>A0A9K3D5Z5_9EUKA</name>
<dbReference type="Proteomes" id="UP000265618">
    <property type="component" value="Unassembled WGS sequence"/>
</dbReference>
<proteinExistence type="predicted"/>
<evidence type="ECO:0008006" key="3">
    <source>
        <dbReference type="Google" id="ProtNLM"/>
    </source>
</evidence>